<comment type="caution">
    <text evidence="2">The sequence shown here is derived from an EMBL/GenBank/DDBJ whole genome shotgun (WGS) entry which is preliminary data.</text>
</comment>
<accession>A0AAD7AHC7</accession>
<sequence length="243" mass="26405">MAYHLNDGSEFNASGGTFYVIGRDLNQRCVHVDGNPGAYNSRTVVNIGYPDLGSPPFDPDPTHPPQQTSRESLRSGPPTPRRGAGTGSYSGHRMEPYHLSPEGRPEFVQRPPGQSTRSAAPTPRLCPETPRHMDHLPYARPSQQVLGTYYDTRYGSVPSPQRAHATESISPPAPAQQSELGNLSGPHFATSDLGVEAPNLFEPTPIGDDLETKESSLYGQKTLETVPSIRHLGSDLVAYSFRS</sequence>
<proteinExistence type="predicted"/>
<dbReference type="EMBL" id="JARIHO010000006">
    <property type="protein sequence ID" value="KAJ7359074.1"/>
    <property type="molecule type" value="Genomic_DNA"/>
</dbReference>
<protein>
    <submittedName>
        <fullName evidence="2">Uncharacterized protein</fullName>
    </submittedName>
</protein>
<evidence type="ECO:0000313" key="2">
    <source>
        <dbReference type="EMBL" id="KAJ7359074.1"/>
    </source>
</evidence>
<keyword evidence="3" id="KW-1185">Reference proteome</keyword>
<feature type="compositionally biased region" description="Basic and acidic residues" evidence="1">
    <location>
        <begin position="92"/>
        <end position="107"/>
    </location>
</feature>
<feature type="region of interest" description="Disordered" evidence="1">
    <location>
        <begin position="154"/>
        <end position="215"/>
    </location>
</feature>
<organism evidence="2 3">
    <name type="scientific">Mycena albidolilacea</name>
    <dbReference type="NCBI Taxonomy" id="1033008"/>
    <lineage>
        <taxon>Eukaryota</taxon>
        <taxon>Fungi</taxon>
        <taxon>Dikarya</taxon>
        <taxon>Basidiomycota</taxon>
        <taxon>Agaricomycotina</taxon>
        <taxon>Agaricomycetes</taxon>
        <taxon>Agaricomycetidae</taxon>
        <taxon>Agaricales</taxon>
        <taxon>Marasmiineae</taxon>
        <taxon>Mycenaceae</taxon>
        <taxon>Mycena</taxon>
    </lineage>
</organism>
<reference evidence="2" key="1">
    <citation type="submission" date="2023-03" db="EMBL/GenBank/DDBJ databases">
        <title>Massive genome expansion in bonnet fungi (Mycena s.s.) driven by repeated elements and novel gene families across ecological guilds.</title>
        <authorList>
            <consortium name="Lawrence Berkeley National Laboratory"/>
            <person name="Harder C.B."/>
            <person name="Miyauchi S."/>
            <person name="Viragh M."/>
            <person name="Kuo A."/>
            <person name="Thoen E."/>
            <person name="Andreopoulos B."/>
            <person name="Lu D."/>
            <person name="Skrede I."/>
            <person name="Drula E."/>
            <person name="Henrissat B."/>
            <person name="Morin E."/>
            <person name="Kohler A."/>
            <person name="Barry K."/>
            <person name="LaButti K."/>
            <person name="Morin E."/>
            <person name="Salamov A."/>
            <person name="Lipzen A."/>
            <person name="Mereny Z."/>
            <person name="Hegedus B."/>
            <person name="Baldrian P."/>
            <person name="Stursova M."/>
            <person name="Weitz H."/>
            <person name="Taylor A."/>
            <person name="Grigoriev I.V."/>
            <person name="Nagy L.G."/>
            <person name="Martin F."/>
            <person name="Kauserud H."/>
        </authorList>
    </citation>
    <scope>NUCLEOTIDE SEQUENCE</scope>
    <source>
        <strain evidence="2">CBHHK002</strain>
    </source>
</reference>
<name>A0AAD7AHC7_9AGAR</name>
<dbReference type="AlphaFoldDB" id="A0AAD7AHC7"/>
<feature type="region of interest" description="Disordered" evidence="1">
    <location>
        <begin position="46"/>
        <end position="138"/>
    </location>
</feature>
<evidence type="ECO:0000256" key="1">
    <source>
        <dbReference type="SAM" id="MobiDB-lite"/>
    </source>
</evidence>
<dbReference type="Proteomes" id="UP001218218">
    <property type="component" value="Unassembled WGS sequence"/>
</dbReference>
<gene>
    <name evidence="2" type="ORF">DFH08DRAFT_402854</name>
</gene>
<evidence type="ECO:0000313" key="3">
    <source>
        <dbReference type="Proteomes" id="UP001218218"/>
    </source>
</evidence>